<sequence>MLDMTQAEIIGTPYRWWPADVLLVPLEVEPTGKHDFQIDESAISCGDHEKIRNALIVASGGGILKHPEWHRPLGVNRIWLPSGAEIRKIQ</sequence>
<reference evidence="1 2" key="1">
    <citation type="submission" date="2017-06" db="EMBL/GenBank/DDBJ databases">
        <title>Genome Sequencing of the methanotroph Methylovulum psychrotolerants str. HV10-M2 isolated from a high-altitude environment.</title>
        <authorList>
            <person name="Mateos-Rivera A."/>
        </authorList>
    </citation>
    <scope>NUCLEOTIDE SEQUENCE [LARGE SCALE GENOMIC DNA]</scope>
    <source>
        <strain evidence="1 2">HV10_M2</strain>
    </source>
</reference>
<gene>
    <name evidence="1" type="ORF">CEK71_13580</name>
</gene>
<dbReference type="AlphaFoldDB" id="A0A1Z4C0J6"/>
<protein>
    <submittedName>
        <fullName evidence="1">Uncharacterized protein</fullName>
    </submittedName>
</protein>
<organism evidence="1 2">
    <name type="scientific">Methylovulum psychrotolerans</name>
    <dbReference type="NCBI Taxonomy" id="1704499"/>
    <lineage>
        <taxon>Bacteria</taxon>
        <taxon>Pseudomonadati</taxon>
        <taxon>Pseudomonadota</taxon>
        <taxon>Gammaproteobacteria</taxon>
        <taxon>Methylococcales</taxon>
        <taxon>Methylococcaceae</taxon>
        <taxon>Methylovulum</taxon>
    </lineage>
</organism>
<dbReference type="Proteomes" id="UP000197019">
    <property type="component" value="Chromosome"/>
</dbReference>
<proteinExistence type="predicted"/>
<keyword evidence="2" id="KW-1185">Reference proteome</keyword>
<dbReference type="KEGG" id="mpsy:CEK71_13580"/>
<evidence type="ECO:0000313" key="2">
    <source>
        <dbReference type="Proteomes" id="UP000197019"/>
    </source>
</evidence>
<accession>A0A1Z4C0J6</accession>
<evidence type="ECO:0000313" key="1">
    <source>
        <dbReference type="EMBL" id="ASF47019.1"/>
    </source>
</evidence>
<dbReference type="EMBL" id="CP022129">
    <property type="protein sequence ID" value="ASF47019.1"/>
    <property type="molecule type" value="Genomic_DNA"/>
</dbReference>
<name>A0A1Z4C0J6_9GAMM</name>